<dbReference type="InterPro" id="IPR015422">
    <property type="entry name" value="PyrdxlP-dep_Trfase_small"/>
</dbReference>
<keyword evidence="2 8" id="KW-0032">Aminotransferase</keyword>
<evidence type="ECO:0000256" key="1">
    <source>
        <dbReference type="ARBA" id="ARBA00001933"/>
    </source>
</evidence>
<keyword evidence="3" id="KW-0028">Amino-acid biosynthesis</keyword>
<dbReference type="CDD" id="cd00610">
    <property type="entry name" value="OAT_like"/>
    <property type="match status" value="1"/>
</dbReference>
<dbReference type="InterPro" id="IPR015421">
    <property type="entry name" value="PyrdxlP-dep_Trfase_major"/>
</dbReference>
<proteinExistence type="inferred from homology"/>
<evidence type="ECO:0000313" key="9">
    <source>
        <dbReference type="EMBL" id="MBX8643803.1"/>
    </source>
</evidence>
<dbReference type="GO" id="GO:0008483">
    <property type="term" value="F:transaminase activity"/>
    <property type="evidence" value="ECO:0007669"/>
    <property type="project" value="UniProtKB-KW"/>
</dbReference>
<dbReference type="GO" id="GO:0042802">
    <property type="term" value="F:identical protein binding"/>
    <property type="evidence" value="ECO:0007669"/>
    <property type="project" value="TreeGrafter"/>
</dbReference>
<comment type="similarity">
    <text evidence="7">Belongs to the class-III pyridoxal-phosphate-dependent aminotransferase family.</text>
</comment>
<evidence type="ECO:0000256" key="2">
    <source>
        <dbReference type="ARBA" id="ARBA00022576"/>
    </source>
</evidence>
<dbReference type="NCBIfam" id="TIGR00707">
    <property type="entry name" value="argD"/>
    <property type="match status" value="1"/>
</dbReference>
<evidence type="ECO:0000256" key="5">
    <source>
        <dbReference type="ARBA" id="ARBA00022898"/>
    </source>
</evidence>
<dbReference type="PANTHER" id="PTHR11986">
    <property type="entry name" value="AMINOTRANSFERASE CLASS III"/>
    <property type="match status" value="1"/>
</dbReference>
<comment type="caution">
    <text evidence="8">The sequence shown here is derived from an EMBL/GenBank/DDBJ whole genome shotgun (WGS) entry which is preliminary data.</text>
</comment>
<dbReference type="Proteomes" id="UP000716004">
    <property type="component" value="Unassembled WGS sequence"/>
</dbReference>
<dbReference type="GO" id="GO:0006526">
    <property type="term" value="P:L-arginine biosynthetic process"/>
    <property type="evidence" value="ECO:0007669"/>
    <property type="project" value="UniProtKB-ARBA"/>
</dbReference>
<dbReference type="EMBL" id="JAHEAC010000021">
    <property type="protein sequence ID" value="MBX8643803.1"/>
    <property type="molecule type" value="Genomic_DNA"/>
</dbReference>
<dbReference type="PROSITE" id="PS00600">
    <property type="entry name" value="AA_TRANSFER_CLASS_3"/>
    <property type="match status" value="1"/>
</dbReference>
<comment type="cofactor">
    <cofactor evidence="1">
        <name>pyridoxal 5'-phosphate</name>
        <dbReference type="ChEBI" id="CHEBI:597326"/>
    </cofactor>
</comment>
<dbReference type="FunFam" id="3.40.640.10:FF:000004">
    <property type="entry name" value="Acetylornithine aminotransferase"/>
    <property type="match status" value="1"/>
</dbReference>
<sequence length="400" mass="43031">MAQKYKIEQGVKGRQDSLLGVYRRKGVSFASGKGARIWDTSGREYIDFVAGIAVNVLGHSNPKLVSAICNQASNLIHTSNLYEIENQSQLASRLSRHFPGRKMKVFFSNSGAEANEAALKFAVKSTGRGGFVSANNSFHGRTAMALSVTGQPKYWSGFEPLIYRNVEFFDYGSIESLKSHLNRDVAAVIMEPIQGEGGVIVPPKGFLREASAVVHDNGSLLIVDEVQTGMGRTGRMFAHQWEQGCTPDIVTVAKGLAGGVPIGATLVGEDVASAIHEGDHGSTFGGNPLATAAGLATMEVIESPGFLDRVISRGQYLFHSLSDSLRGNESVTEIRGKGLMVGIEMLGDSAKKFADYAFERNILVNVAHDSVVRLLPPLVVTEEEIDSLCATFRSFSSSAR</sequence>
<name>A0A8J7YI04_9ARCH</name>
<dbReference type="InterPro" id="IPR004636">
    <property type="entry name" value="AcOrn/SuccOrn_fam"/>
</dbReference>
<dbReference type="InterPro" id="IPR015424">
    <property type="entry name" value="PyrdxlP-dep_Trfase"/>
</dbReference>
<evidence type="ECO:0000256" key="3">
    <source>
        <dbReference type="ARBA" id="ARBA00022605"/>
    </source>
</evidence>
<dbReference type="EMBL" id="JAGVSJ010000002">
    <property type="protein sequence ID" value="MBX8631127.1"/>
    <property type="molecule type" value="Genomic_DNA"/>
</dbReference>
<dbReference type="InterPro" id="IPR050103">
    <property type="entry name" value="Class-III_PLP-dep_AT"/>
</dbReference>
<keyword evidence="4" id="KW-0808">Transferase</keyword>
<dbReference type="AlphaFoldDB" id="A0A8J7YI04"/>
<protein>
    <submittedName>
        <fullName evidence="8">Aspartate aminotransferase family protein</fullName>
    </submittedName>
</protein>
<dbReference type="Proteomes" id="UP000750197">
    <property type="component" value="Unassembled WGS sequence"/>
</dbReference>
<evidence type="ECO:0000256" key="6">
    <source>
        <dbReference type="ARBA" id="ARBA00029440"/>
    </source>
</evidence>
<dbReference type="NCBIfam" id="NF002325">
    <property type="entry name" value="PRK01278.1"/>
    <property type="match status" value="1"/>
</dbReference>
<dbReference type="PIRSF" id="PIRSF000521">
    <property type="entry name" value="Transaminase_4ab_Lys_Orn"/>
    <property type="match status" value="1"/>
</dbReference>
<comment type="pathway">
    <text evidence="6">Amino-acid biosynthesis.</text>
</comment>
<dbReference type="InterPro" id="IPR049704">
    <property type="entry name" value="Aminotrans_3_PPA_site"/>
</dbReference>
<dbReference type="GO" id="GO:0030170">
    <property type="term" value="F:pyridoxal phosphate binding"/>
    <property type="evidence" value="ECO:0007669"/>
    <property type="project" value="InterPro"/>
</dbReference>
<dbReference type="InterPro" id="IPR005814">
    <property type="entry name" value="Aminotrans_3"/>
</dbReference>
<evidence type="ECO:0000256" key="7">
    <source>
        <dbReference type="RuleBase" id="RU003560"/>
    </source>
</evidence>
<evidence type="ECO:0000313" key="8">
    <source>
        <dbReference type="EMBL" id="MBX8631127.1"/>
    </source>
</evidence>
<gene>
    <name evidence="8" type="ORF">J9259_01195</name>
    <name evidence="9" type="ORF">KIY12_03655</name>
</gene>
<dbReference type="Gene3D" id="3.90.1150.10">
    <property type="entry name" value="Aspartate Aminotransferase, domain 1"/>
    <property type="match status" value="1"/>
</dbReference>
<dbReference type="Gene3D" id="3.40.640.10">
    <property type="entry name" value="Type I PLP-dependent aspartate aminotransferase-like (Major domain)"/>
    <property type="match status" value="1"/>
</dbReference>
<evidence type="ECO:0000256" key="4">
    <source>
        <dbReference type="ARBA" id="ARBA00022679"/>
    </source>
</evidence>
<keyword evidence="5 7" id="KW-0663">Pyridoxal phosphate</keyword>
<accession>A0A8J7YI04</accession>
<reference evidence="8" key="1">
    <citation type="submission" date="2021-04" db="EMBL/GenBank/DDBJ databases">
        <title>Genomic insights into ecological role and evolution of a novel Thermoplasmata order Candidatus Sysuiplasmatales.</title>
        <authorList>
            <person name="Yuan Y."/>
        </authorList>
    </citation>
    <scope>NUCLEOTIDE SEQUENCE</scope>
    <source>
        <strain evidence="9">TUT19-bin139</strain>
        <strain evidence="8">YP2-bin.285</strain>
    </source>
</reference>
<evidence type="ECO:0000313" key="10">
    <source>
        <dbReference type="Proteomes" id="UP000716004"/>
    </source>
</evidence>
<organism evidence="8 10">
    <name type="scientific">Candidatus Sysuiplasma superficiale</name>
    <dbReference type="NCBI Taxonomy" id="2823368"/>
    <lineage>
        <taxon>Archaea</taxon>
        <taxon>Methanobacteriati</taxon>
        <taxon>Thermoplasmatota</taxon>
        <taxon>Thermoplasmata</taxon>
        <taxon>Candidatus Sysuiplasmatales</taxon>
        <taxon>Candidatus Sysuiplasmataceae</taxon>
        <taxon>Candidatus Sysuiplasma</taxon>
    </lineage>
</organism>
<dbReference type="SUPFAM" id="SSF53383">
    <property type="entry name" value="PLP-dependent transferases"/>
    <property type="match status" value="1"/>
</dbReference>
<dbReference type="PANTHER" id="PTHR11986:SF79">
    <property type="entry name" value="ACETYLORNITHINE AMINOTRANSFERASE, MITOCHONDRIAL"/>
    <property type="match status" value="1"/>
</dbReference>
<dbReference type="Pfam" id="PF00202">
    <property type="entry name" value="Aminotran_3"/>
    <property type="match status" value="1"/>
</dbReference>